<gene>
    <name evidence="1" type="ORF">NEMVEDRAFT_v1g202302</name>
</gene>
<evidence type="ECO:0008006" key="3">
    <source>
        <dbReference type="Google" id="ProtNLM"/>
    </source>
</evidence>
<dbReference type="PhylomeDB" id="A7RUD4"/>
<evidence type="ECO:0000313" key="2">
    <source>
        <dbReference type="Proteomes" id="UP000001593"/>
    </source>
</evidence>
<dbReference type="EMBL" id="DS469540">
    <property type="protein sequence ID" value="EDO44835.1"/>
    <property type="molecule type" value="Genomic_DNA"/>
</dbReference>
<reference evidence="1 2" key="1">
    <citation type="journal article" date="2007" name="Science">
        <title>Sea anemone genome reveals ancestral eumetazoan gene repertoire and genomic organization.</title>
        <authorList>
            <person name="Putnam N.H."/>
            <person name="Srivastava M."/>
            <person name="Hellsten U."/>
            <person name="Dirks B."/>
            <person name="Chapman J."/>
            <person name="Salamov A."/>
            <person name="Terry A."/>
            <person name="Shapiro H."/>
            <person name="Lindquist E."/>
            <person name="Kapitonov V.V."/>
            <person name="Jurka J."/>
            <person name="Genikhovich G."/>
            <person name="Grigoriev I.V."/>
            <person name="Lucas S.M."/>
            <person name="Steele R.E."/>
            <person name="Finnerty J.R."/>
            <person name="Technau U."/>
            <person name="Martindale M.Q."/>
            <person name="Rokhsar D.S."/>
        </authorList>
    </citation>
    <scope>NUCLEOTIDE SEQUENCE [LARGE SCALE GENOMIC DNA]</scope>
    <source>
        <strain evidence="2">CH2 X CH6</strain>
    </source>
</reference>
<dbReference type="Gene3D" id="3.40.50.150">
    <property type="entry name" value="Vaccinia Virus protein VP39"/>
    <property type="match status" value="1"/>
</dbReference>
<dbReference type="InParanoid" id="A7RUD4"/>
<name>A7RUD4_NEMVE</name>
<dbReference type="AlphaFoldDB" id="A7RUD4"/>
<dbReference type="HOGENOM" id="CLU_1436022_0_0_1"/>
<organism evidence="1 2">
    <name type="scientific">Nematostella vectensis</name>
    <name type="common">Starlet sea anemone</name>
    <dbReference type="NCBI Taxonomy" id="45351"/>
    <lineage>
        <taxon>Eukaryota</taxon>
        <taxon>Metazoa</taxon>
        <taxon>Cnidaria</taxon>
        <taxon>Anthozoa</taxon>
        <taxon>Hexacorallia</taxon>
        <taxon>Actiniaria</taxon>
        <taxon>Edwardsiidae</taxon>
        <taxon>Nematostella</taxon>
    </lineage>
</organism>
<protein>
    <recommendedName>
        <fullName evidence="3">Histamine N-methyltransferase</fullName>
    </recommendedName>
</protein>
<accession>A7RUD4</accession>
<keyword evidence="2" id="KW-1185">Reference proteome</keyword>
<dbReference type="OMA" id="HIIAAFF"/>
<sequence length="189" mass="21249">MSSFDFNWYRKCFEGFNRNSTERSAVINCLKEKLPSMLERIGKSTKEEDPFRILTIGGGMGQIDMEILHIIAAFFKQKGHDPVYIASTAVDPNGSMLGEYKKAVKNLPSSLLSQASIKVDFQQKTFEEYVKSCDGAKYDLVYFIHSIHYTDPDASIPLCYGELLASQGVFFSVTASTDNTFIHTDNKVN</sequence>
<dbReference type="Proteomes" id="UP000001593">
    <property type="component" value="Unassembled WGS sequence"/>
</dbReference>
<dbReference type="InterPro" id="IPR029063">
    <property type="entry name" value="SAM-dependent_MTases_sf"/>
</dbReference>
<evidence type="ECO:0000313" key="1">
    <source>
        <dbReference type="EMBL" id="EDO44835.1"/>
    </source>
</evidence>
<proteinExistence type="predicted"/>
<dbReference type="SUPFAM" id="SSF53335">
    <property type="entry name" value="S-adenosyl-L-methionine-dependent methyltransferases"/>
    <property type="match status" value="1"/>
</dbReference>